<keyword evidence="1" id="KW-0489">Methyltransferase</keyword>
<dbReference type="PROSITE" id="PS00094">
    <property type="entry name" value="C5_MTASE_1"/>
    <property type="match status" value="1"/>
</dbReference>
<dbReference type="Gene3D" id="3.40.50.150">
    <property type="entry name" value="Vaccinia Virus protein VP39"/>
    <property type="match status" value="1"/>
</dbReference>
<evidence type="ECO:0000256" key="4">
    <source>
        <dbReference type="ARBA" id="ARBA00022747"/>
    </source>
</evidence>
<dbReference type="SUPFAM" id="SSF53335">
    <property type="entry name" value="S-adenosyl-L-methionine-dependent methyltransferases"/>
    <property type="match status" value="1"/>
</dbReference>
<keyword evidence="3" id="KW-0949">S-adenosyl-L-methionine</keyword>
<dbReference type="InterPro" id="IPR001525">
    <property type="entry name" value="C5_MeTfrase"/>
</dbReference>
<dbReference type="Pfam" id="PF00145">
    <property type="entry name" value="DNA_methylase"/>
    <property type="match status" value="1"/>
</dbReference>
<protein>
    <submittedName>
        <fullName evidence="7">Uncharacterized protein</fullName>
    </submittedName>
</protein>
<feature type="non-terminal residue" evidence="7">
    <location>
        <position position="94"/>
    </location>
</feature>
<comment type="catalytic activity">
    <reaction evidence="5">
        <text>a 2'-deoxycytidine in DNA + S-adenosyl-L-methionine = a 5-methyl-2'-deoxycytidine in DNA + S-adenosyl-L-homocysteine + H(+)</text>
        <dbReference type="Rhea" id="RHEA:13681"/>
        <dbReference type="Rhea" id="RHEA-COMP:11369"/>
        <dbReference type="Rhea" id="RHEA-COMP:11370"/>
        <dbReference type="ChEBI" id="CHEBI:15378"/>
        <dbReference type="ChEBI" id="CHEBI:57856"/>
        <dbReference type="ChEBI" id="CHEBI:59789"/>
        <dbReference type="ChEBI" id="CHEBI:85452"/>
        <dbReference type="ChEBI" id="CHEBI:85454"/>
        <dbReference type="EC" id="2.1.1.37"/>
    </reaction>
</comment>
<keyword evidence="4" id="KW-0680">Restriction system</keyword>
<evidence type="ECO:0000256" key="5">
    <source>
        <dbReference type="ARBA" id="ARBA00047422"/>
    </source>
</evidence>
<evidence type="ECO:0000313" key="8">
    <source>
        <dbReference type="Proteomes" id="UP000238493"/>
    </source>
</evidence>
<reference evidence="7 8" key="1">
    <citation type="submission" date="2018-02" db="EMBL/GenBank/DDBJ databases">
        <title>Draft genome sequence of Ochrobactrum oryzae found in Brazil.</title>
        <authorList>
            <person name="Cerdeira L."/>
            <person name="Andrade F."/>
            <person name="Zacariotto T."/>
            <person name="Barbosa B."/>
            <person name="Santos S."/>
            <person name="Cassetari V."/>
            <person name="Lincopan N."/>
        </authorList>
    </citation>
    <scope>NUCLEOTIDE SEQUENCE [LARGE SCALE GENOMIC DNA]</scope>
    <source>
        <strain evidence="7 8">OA447</strain>
    </source>
</reference>
<evidence type="ECO:0000313" key="7">
    <source>
        <dbReference type="EMBL" id="PQA71457.1"/>
    </source>
</evidence>
<evidence type="ECO:0000256" key="3">
    <source>
        <dbReference type="ARBA" id="ARBA00022691"/>
    </source>
</evidence>
<dbReference type="GO" id="GO:0003886">
    <property type="term" value="F:DNA (cytosine-5-)-methyltransferase activity"/>
    <property type="evidence" value="ECO:0007669"/>
    <property type="project" value="UniProtKB-EC"/>
</dbReference>
<gene>
    <name evidence="7" type="ORF">C3731_22120</name>
</gene>
<organism evidence="7 8">
    <name type="scientific">Brucella oryzae</name>
    <dbReference type="NCBI Taxonomy" id="335286"/>
    <lineage>
        <taxon>Bacteria</taxon>
        <taxon>Pseudomonadati</taxon>
        <taxon>Pseudomonadota</taxon>
        <taxon>Alphaproteobacteria</taxon>
        <taxon>Hyphomicrobiales</taxon>
        <taxon>Brucellaceae</taxon>
        <taxon>Brucella/Ochrobactrum group</taxon>
        <taxon>Brucella</taxon>
    </lineage>
</organism>
<dbReference type="InterPro" id="IPR029063">
    <property type="entry name" value="SAM-dependent_MTases_sf"/>
</dbReference>
<proteinExistence type="predicted"/>
<accession>A0A2S7ITW9</accession>
<evidence type="ECO:0000256" key="6">
    <source>
        <dbReference type="SAM" id="MobiDB-lite"/>
    </source>
</evidence>
<dbReference type="AlphaFoldDB" id="A0A2S7ITW9"/>
<keyword evidence="2" id="KW-0808">Transferase</keyword>
<dbReference type="EMBL" id="PTRC01000242">
    <property type="protein sequence ID" value="PQA71457.1"/>
    <property type="molecule type" value="Genomic_DNA"/>
</dbReference>
<dbReference type="Proteomes" id="UP000238493">
    <property type="component" value="Unassembled WGS sequence"/>
</dbReference>
<keyword evidence="8" id="KW-1185">Reference proteome</keyword>
<name>A0A2S7ITW9_9HYPH</name>
<dbReference type="InterPro" id="IPR018117">
    <property type="entry name" value="C5_DNA_meth_AS"/>
</dbReference>
<evidence type="ECO:0000256" key="2">
    <source>
        <dbReference type="ARBA" id="ARBA00022679"/>
    </source>
</evidence>
<comment type="caution">
    <text evidence="7">The sequence shown here is derived from an EMBL/GenBank/DDBJ whole genome shotgun (WGS) entry which is preliminary data.</text>
</comment>
<feature type="region of interest" description="Disordered" evidence="6">
    <location>
        <begin position="31"/>
        <end position="58"/>
    </location>
</feature>
<dbReference type="GO" id="GO:0009307">
    <property type="term" value="P:DNA restriction-modification system"/>
    <property type="evidence" value="ECO:0007669"/>
    <property type="project" value="UniProtKB-KW"/>
</dbReference>
<dbReference type="GO" id="GO:0032259">
    <property type="term" value="P:methylation"/>
    <property type="evidence" value="ECO:0007669"/>
    <property type="project" value="UniProtKB-KW"/>
</dbReference>
<sequence length="94" mass="10208">MTRLYKLDAPVRQKLRTHSLFAGIGGAAIGRDRTGGRARVGPGEIEPSPRAVLRNSWPEGHQGEDIHAIERCDCEVICGGVPCQPFSTASRGRR</sequence>
<evidence type="ECO:0000256" key="1">
    <source>
        <dbReference type="ARBA" id="ARBA00022603"/>
    </source>
</evidence>